<evidence type="ECO:0000313" key="6">
    <source>
        <dbReference type="EMBL" id="RDS76436.1"/>
    </source>
</evidence>
<dbReference type="CDD" id="cd07377">
    <property type="entry name" value="WHTH_GntR"/>
    <property type="match status" value="1"/>
</dbReference>
<protein>
    <submittedName>
        <fullName evidence="6">GntR family transcriptional regulator</fullName>
    </submittedName>
</protein>
<organism evidence="6 7">
    <name type="scientific">Alteriqipengyuania lutimaris</name>
    <dbReference type="NCBI Taxonomy" id="1538146"/>
    <lineage>
        <taxon>Bacteria</taxon>
        <taxon>Pseudomonadati</taxon>
        <taxon>Pseudomonadota</taxon>
        <taxon>Alphaproteobacteria</taxon>
        <taxon>Sphingomonadales</taxon>
        <taxon>Erythrobacteraceae</taxon>
        <taxon>Alteriqipengyuania</taxon>
    </lineage>
</organism>
<keyword evidence="2" id="KW-0238">DNA-binding</keyword>
<dbReference type="PANTHER" id="PTHR43537">
    <property type="entry name" value="TRANSCRIPTIONAL REGULATOR, GNTR FAMILY"/>
    <property type="match status" value="1"/>
</dbReference>
<dbReference type="Proteomes" id="UP000254101">
    <property type="component" value="Unassembled WGS sequence"/>
</dbReference>
<comment type="caution">
    <text evidence="6">The sequence shown here is derived from an EMBL/GenBank/DDBJ whole genome shotgun (WGS) entry which is preliminary data.</text>
</comment>
<evidence type="ECO:0000256" key="2">
    <source>
        <dbReference type="ARBA" id="ARBA00023125"/>
    </source>
</evidence>
<keyword evidence="7" id="KW-1185">Reference proteome</keyword>
<evidence type="ECO:0000256" key="4">
    <source>
        <dbReference type="SAM" id="MobiDB-lite"/>
    </source>
</evidence>
<dbReference type="Pfam" id="PF00392">
    <property type="entry name" value="GntR"/>
    <property type="match status" value="1"/>
</dbReference>
<dbReference type="GO" id="GO:0003700">
    <property type="term" value="F:DNA-binding transcription factor activity"/>
    <property type="evidence" value="ECO:0007669"/>
    <property type="project" value="InterPro"/>
</dbReference>
<gene>
    <name evidence="6" type="ORF">DL238_01635</name>
</gene>
<evidence type="ECO:0000259" key="5">
    <source>
        <dbReference type="PROSITE" id="PS50949"/>
    </source>
</evidence>
<keyword evidence="3" id="KW-0804">Transcription</keyword>
<evidence type="ECO:0000313" key="7">
    <source>
        <dbReference type="Proteomes" id="UP000254101"/>
    </source>
</evidence>
<name>A0A395LHN0_9SPHN</name>
<dbReference type="InterPro" id="IPR011711">
    <property type="entry name" value="GntR_C"/>
</dbReference>
<proteinExistence type="predicted"/>
<feature type="region of interest" description="Disordered" evidence="4">
    <location>
        <begin position="1"/>
        <end position="20"/>
    </location>
</feature>
<dbReference type="Pfam" id="PF07729">
    <property type="entry name" value="FCD"/>
    <property type="match status" value="1"/>
</dbReference>
<dbReference type="OrthoDB" id="7620579at2"/>
<feature type="domain" description="HTH gntR-type" evidence="5">
    <location>
        <begin position="19"/>
        <end position="86"/>
    </location>
</feature>
<accession>A0A395LHN0</accession>
<dbReference type="InterPro" id="IPR036388">
    <property type="entry name" value="WH-like_DNA-bd_sf"/>
</dbReference>
<reference evidence="6 7" key="1">
    <citation type="submission" date="2018-07" db="EMBL/GenBank/DDBJ databases">
        <title>Erythrobacter nanhaiensis sp. nov., a novel member of the genus Erythrobacter isolated from the South China Sea.</title>
        <authorList>
            <person name="Chen X."/>
            <person name="Liu J."/>
        </authorList>
    </citation>
    <scope>NUCLEOTIDE SEQUENCE [LARGE SCALE GENOMIC DNA]</scope>
    <source>
        <strain evidence="6 7">S-5</strain>
    </source>
</reference>
<evidence type="ECO:0000256" key="1">
    <source>
        <dbReference type="ARBA" id="ARBA00023015"/>
    </source>
</evidence>
<dbReference type="PANTHER" id="PTHR43537:SF51">
    <property type="entry name" value="HTH-TYPE TRANSCRIPTIONAL REGULATOR LGOR-RELATED"/>
    <property type="match status" value="1"/>
</dbReference>
<evidence type="ECO:0000256" key="3">
    <source>
        <dbReference type="ARBA" id="ARBA00023163"/>
    </source>
</evidence>
<sequence>MPMKSIEDGATTMDMPSAEPATTTVLTQVRELIVTGTIGPGARLAAEAIAKDLGVSRTPVRSALAVLTAEGLVSHSMNRGYTVRDIGFRDILDAVEARAVLEARACGLSVDYGWSEEELGALEADVDSGRAIIAGGRWSEEIEHAWYEANRGFHSLIVRASRNATMRNAVRMTLIHPIFGDIARTSPAVSKFVPKRFREIPAEPPEHIVDSQADHEAILAAIRDDDAVLAEKLMLDHVLKGKARLAACATRR</sequence>
<dbReference type="GO" id="GO:0003677">
    <property type="term" value="F:DNA binding"/>
    <property type="evidence" value="ECO:0007669"/>
    <property type="project" value="UniProtKB-KW"/>
</dbReference>
<keyword evidence="1" id="KW-0805">Transcription regulation</keyword>
<dbReference type="Gene3D" id="1.20.120.530">
    <property type="entry name" value="GntR ligand-binding domain-like"/>
    <property type="match status" value="1"/>
</dbReference>
<dbReference type="InterPro" id="IPR008920">
    <property type="entry name" value="TF_FadR/GntR_C"/>
</dbReference>
<dbReference type="SUPFAM" id="SSF48008">
    <property type="entry name" value="GntR ligand-binding domain-like"/>
    <property type="match status" value="1"/>
</dbReference>
<dbReference type="SMART" id="SM00345">
    <property type="entry name" value="HTH_GNTR"/>
    <property type="match status" value="1"/>
</dbReference>
<dbReference type="SMART" id="SM00895">
    <property type="entry name" value="FCD"/>
    <property type="match status" value="1"/>
</dbReference>
<dbReference type="InterPro" id="IPR036390">
    <property type="entry name" value="WH_DNA-bd_sf"/>
</dbReference>
<dbReference type="PROSITE" id="PS50949">
    <property type="entry name" value="HTH_GNTR"/>
    <property type="match status" value="1"/>
</dbReference>
<dbReference type="SUPFAM" id="SSF46785">
    <property type="entry name" value="Winged helix' DNA-binding domain"/>
    <property type="match status" value="1"/>
</dbReference>
<dbReference type="AlphaFoldDB" id="A0A395LHN0"/>
<dbReference type="EMBL" id="QRBB01000001">
    <property type="protein sequence ID" value="RDS76436.1"/>
    <property type="molecule type" value="Genomic_DNA"/>
</dbReference>
<dbReference type="InterPro" id="IPR000524">
    <property type="entry name" value="Tscrpt_reg_HTH_GntR"/>
</dbReference>
<dbReference type="Gene3D" id="1.10.10.10">
    <property type="entry name" value="Winged helix-like DNA-binding domain superfamily/Winged helix DNA-binding domain"/>
    <property type="match status" value="1"/>
</dbReference>